<keyword evidence="2" id="KW-1185">Reference proteome</keyword>
<dbReference type="Proteomes" id="UP000023541">
    <property type="component" value="Unassembled WGS sequence"/>
</dbReference>
<evidence type="ECO:0000313" key="1">
    <source>
        <dbReference type="EMBL" id="EZH74143.1"/>
    </source>
</evidence>
<organism evidence="1 2">
    <name type="scientific">Aquimarina atlantica</name>
    <dbReference type="NCBI Taxonomy" id="1317122"/>
    <lineage>
        <taxon>Bacteria</taxon>
        <taxon>Pseudomonadati</taxon>
        <taxon>Bacteroidota</taxon>
        <taxon>Flavobacteriia</taxon>
        <taxon>Flavobacteriales</taxon>
        <taxon>Flavobacteriaceae</taxon>
        <taxon>Aquimarina</taxon>
    </lineage>
</organism>
<gene>
    <name evidence="1" type="ORF">ATO12_14815</name>
</gene>
<protein>
    <submittedName>
        <fullName evidence="1">Uncharacterized protein</fullName>
    </submittedName>
</protein>
<name>A0A023BWX5_9FLAO</name>
<dbReference type="STRING" id="1317122.ATO12_14815"/>
<dbReference type="RefSeq" id="WP_034241684.1">
    <property type="nucleotide sequence ID" value="NZ_AQRA01000004.1"/>
</dbReference>
<dbReference type="EMBL" id="AQRA01000004">
    <property type="protein sequence ID" value="EZH74143.1"/>
    <property type="molecule type" value="Genomic_DNA"/>
</dbReference>
<sequence length="309" mass="36101">MVTAIITKEEISRANVSKAYKESILNAYEYAQEDEEGYFFDAACKVFRYILELTDELPKEKLNGIIYDDLIDDSASWSEIDTRIVKVIVQHVSKNEDEEYPDFFELSSWLFDRLENVNTDDFASKILNILQEKGLVESERDMILSLVVAHSVILIRNEQTTSFGKIALSYIDEILALVKKEEESEAIYQIYLLLKKEKPEQFKNRFEALLEDMIQSGTNGRYYAIMATEQDDPERALEYAKEESIDKYISTAYRVCFYAKGNAKEKYKKLLFALYKEHGMNTERSKRVLQIWGKEDRLTILEQLKANRK</sequence>
<reference evidence="1 2" key="1">
    <citation type="submission" date="2014-04" db="EMBL/GenBank/DDBJ databases">
        <title>Aquimarina sp. 22II-S11-z7 Genome Sequencing.</title>
        <authorList>
            <person name="Lai Q."/>
        </authorList>
    </citation>
    <scope>NUCLEOTIDE SEQUENCE [LARGE SCALE GENOMIC DNA]</scope>
    <source>
        <strain evidence="1 2">22II-S11-z7</strain>
    </source>
</reference>
<dbReference type="eggNOG" id="ENOG50312FE">
    <property type="taxonomic scope" value="Bacteria"/>
</dbReference>
<comment type="caution">
    <text evidence="1">The sequence shown here is derived from an EMBL/GenBank/DDBJ whole genome shotgun (WGS) entry which is preliminary data.</text>
</comment>
<proteinExistence type="predicted"/>
<dbReference type="AlphaFoldDB" id="A0A023BWX5"/>
<evidence type="ECO:0000313" key="2">
    <source>
        <dbReference type="Proteomes" id="UP000023541"/>
    </source>
</evidence>
<accession>A0A023BWX5</accession>
<dbReference type="OrthoDB" id="1420279at2"/>